<evidence type="ECO:0000256" key="1">
    <source>
        <dbReference type="SAM" id="MobiDB-lite"/>
    </source>
</evidence>
<dbReference type="Proteomes" id="UP000297245">
    <property type="component" value="Unassembled WGS sequence"/>
</dbReference>
<reference evidence="2 3" key="1">
    <citation type="journal article" date="2019" name="Nat. Ecol. Evol.">
        <title>Megaphylogeny resolves global patterns of mushroom evolution.</title>
        <authorList>
            <person name="Varga T."/>
            <person name="Krizsan K."/>
            <person name="Foldi C."/>
            <person name="Dima B."/>
            <person name="Sanchez-Garcia M."/>
            <person name="Sanchez-Ramirez S."/>
            <person name="Szollosi G.J."/>
            <person name="Szarkandi J.G."/>
            <person name="Papp V."/>
            <person name="Albert L."/>
            <person name="Andreopoulos W."/>
            <person name="Angelini C."/>
            <person name="Antonin V."/>
            <person name="Barry K.W."/>
            <person name="Bougher N.L."/>
            <person name="Buchanan P."/>
            <person name="Buyck B."/>
            <person name="Bense V."/>
            <person name="Catcheside P."/>
            <person name="Chovatia M."/>
            <person name="Cooper J."/>
            <person name="Damon W."/>
            <person name="Desjardin D."/>
            <person name="Finy P."/>
            <person name="Geml J."/>
            <person name="Haridas S."/>
            <person name="Hughes K."/>
            <person name="Justo A."/>
            <person name="Karasinski D."/>
            <person name="Kautmanova I."/>
            <person name="Kiss B."/>
            <person name="Kocsube S."/>
            <person name="Kotiranta H."/>
            <person name="LaButti K.M."/>
            <person name="Lechner B.E."/>
            <person name="Liimatainen K."/>
            <person name="Lipzen A."/>
            <person name="Lukacs Z."/>
            <person name="Mihaltcheva S."/>
            <person name="Morgado L.N."/>
            <person name="Niskanen T."/>
            <person name="Noordeloos M.E."/>
            <person name="Ohm R.A."/>
            <person name="Ortiz-Santana B."/>
            <person name="Ovrebo C."/>
            <person name="Racz N."/>
            <person name="Riley R."/>
            <person name="Savchenko A."/>
            <person name="Shiryaev A."/>
            <person name="Soop K."/>
            <person name="Spirin V."/>
            <person name="Szebenyi C."/>
            <person name="Tomsovsky M."/>
            <person name="Tulloss R.E."/>
            <person name="Uehling J."/>
            <person name="Grigoriev I.V."/>
            <person name="Vagvolgyi C."/>
            <person name="Papp T."/>
            <person name="Martin F.M."/>
            <person name="Miettinen O."/>
            <person name="Hibbett D.S."/>
            <person name="Nagy L.G."/>
        </authorList>
    </citation>
    <scope>NUCLEOTIDE SEQUENCE [LARGE SCALE GENOMIC DNA]</scope>
    <source>
        <strain evidence="2 3">CBS 962.96</strain>
    </source>
</reference>
<gene>
    <name evidence="2" type="ORF">K435DRAFT_692319</name>
</gene>
<feature type="region of interest" description="Disordered" evidence="1">
    <location>
        <begin position="385"/>
        <end position="436"/>
    </location>
</feature>
<dbReference type="AlphaFoldDB" id="A0A4S8L0Z8"/>
<keyword evidence="3" id="KW-1185">Reference proteome</keyword>
<protein>
    <recommendedName>
        <fullName evidence="4">Peptidase A2 domain-containing protein</fullName>
    </recommendedName>
</protein>
<evidence type="ECO:0008006" key="4">
    <source>
        <dbReference type="Google" id="ProtNLM"/>
    </source>
</evidence>
<accession>A0A4S8L0Z8</accession>
<organism evidence="2 3">
    <name type="scientific">Dendrothele bispora (strain CBS 962.96)</name>
    <dbReference type="NCBI Taxonomy" id="1314807"/>
    <lineage>
        <taxon>Eukaryota</taxon>
        <taxon>Fungi</taxon>
        <taxon>Dikarya</taxon>
        <taxon>Basidiomycota</taxon>
        <taxon>Agaricomycotina</taxon>
        <taxon>Agaricomycetes</taxon>
        <taxon>Agaricomycetidae</taxon>
        <taxon>Agaricales</taxon>
        <taxon>Agaricales incertae sedis</taxon>
        <taxon>Dendrothele</taxon>
    </lineage>
</organism>
<name>A0A4S8L0Z8_DENBC</name>
<feature type="region of interest" description="Disordered" evidence="1">
    <location>
        <begin position="220"/>
        <end position="280"/>
    </location>
</feature>
<evidence type="ECO:0000313" key="3">
    <source>
        <dbReference type="Proteomes" id="UP000297245"/>
    </source>
</evidence>
<dbReference type="OrthoDB" id="3271192at2759"/>
<dbReference type="CDD" id="cd00303">
    <property type="entry name" value="retropepsin_like"/>
    <property type="match status" value="1"/>
</dbReference>
<sequence>WQFNPKISMSVIPSWDGKGENLIDYVISMNELAEKSIPLSQGLATWAPSKWSGKAKDWWEALTPPAREYFRQDWPKLLMGIRNFFMNSEWKAFRKKEFEDMVFRQRGYSLETPVQYIQRRKRYAIILYNYDENDSSALINTILYNIHDSWKSALNIRTCPTVDQLIDRAMEQEESLIALWRNSSMVEKLFYQNDSSSKPKTESSSSSRFRRKAFASDGKVTAEVEDSEEDSLTSSASEDLAKEAQATDSEKRAKSAPSRPPWPKQPVFDRDDSVKSKTKPPGDCYICGSSFHFGRQCKMYGTWLGLKSQNKLRVMVSEAHIDENDQLYFSLLEQSNDFMTVLIEDLQGEPTPQNQRAALALDSESSASTSKEAFLINSHKAASRAHFKRSVPANRNERRSKSLESKDKGRKDSAPRIISRKTSRASSKTTSNVMQQTSDGVAIEVARKARNLPEGLGSLGTRALHIKARLVSPTAEEVAVRLDSGADITLISEECWKELQLPQPKAGLRMKLYQLTGEAKVLGYVHFPIYVSATDGTLVRFDVEAYVV</sequence>
<dbReference type="EMBL" id="ML179761">
    <property type="protein sequence ID" value="THU82054.1"/>
    <property type="molecule type" value="Genomic_DNA"/>
</dbReference>
<evidence type="ECO:0000313" key="2">
    <source>
        <dbReference type="EMBL" id="THU82054.1"/>
    </source>
</evidence>
<proteinExistence type="predicted"/>
<feature type="compositionally biased region" description="Basic and acidic residues" evidence="1">
    <location>
        <begin position="395"/>
        <end position="414"/>
    </location>
</feature>
<feature type="non-terminal residue" evidence="2">
    <location>
        <position position="1"/>
    </location>
</feature>